<name>A0ABW4X3G2_9BACT</name>
<keyword evidence="2" id="KW-1185">Reference proteome</keyword>
<gene>
    <name evidence="1" type="ORF">ACFSKU_21740</name>
</gene>
<evidence type="ECO:0000313" key="1">
    <source>
        <dbReference type="EMBL" id="MFD2069518.1"/>
    </source>
</evidence>
<evidence type="ECO:0000313" key="2">
    <source>
        <dbReference type="Proteomes" id="UP001597369"/>
    </source>
</evidence>
<protein>
    <submittedName>
        <fullName evidence="1">Uncharacterized protein</fullName>
    </submittedName>
</protein>
<accession>A0ABW4X3G2</accession>
<dbReference type="EMBL" id="JBHUHV010000064">
    <property type="protein sequence ID" value="MFD2069518.1"/>
    <property type="molecule type" value="Genomic_DNA"/>
</dbReference>
<reference evidence="2" key="1">
    <citation type="journal article" date="2019" name="Int. J. Syst. Evol. Microbiol.">
        <title>The Global Catalogue of Microorganisms (GCM) 10K type strain sequencing project: providing services to taxonomists for standard genome sequencing and annotation.</title>
        <authorList>
            <consortium name="The Broad Institute Genomics Platform"/>
            <consortium name="The Broad Institute Genome Sequencing Center for Infectious Disease"/>
            <person name="Wu L."/>
            <person name="Ma J."/>
        </authorList>
    </citation>
    <scope>NUCLEOTIDE SEQUENCE [LARGE SCALE GENOMIC DNA]</scope>
    <source>
        <strain evidence="2">JCM 16545</strain>
    </source>
</reference>
<proteinExistence type="predicted"/>
<comment type="caution">
    <text evidence="1">The sequence shown here is derived from an EMBL/GenBank/DDBJ whole genome shotgun (WGS) entry which is preliminary data.</text>
</comment>
<organism evidence="1 2">
    <name type="scientific">Pontibacter silvestris</name>
    <dbReference type="NCBI Taxonomy" id="2305183"/>
    <lineage>
        <taxon>Bacteria</taxon>
        <taxon>Pseudomonadati</taxon>
        <taxon>Bacteroidota</taxon>
        <taxon>Cytophagia</taxon>
        <taxon>Cytophagales</taxon>
        <taxon>Hymenobacteraceae</taxon>
        <taxon>Pontibacter</taxon>
    </lineage>
</organism>
<dbReference type="RefSeq" id="WP_229962485.1">
    <property type="nucleotide sequence ID" value="NZ_JAJJWI010000024.1"/>
</dbReference>
<dbReference type="Proteomes" id="UP001597369">
    <property type="component" value="Unassembled WGS sequence"/>
</dbReference>
<sequence length="121" mass="13613">MKDQTGNEIAIFHQVCEVNELDPQVITKEAQERFPDKFKEDKNAERLIWTALDHRAKALIDSISADISGEVKGEGEEYTIDGDPAAPSFMIHDEYIHNKYSEEEAAKLIDVLGQVQLPITA</sequence>